<keyword evidence="4" id="KW-1003">Cell membrane</keyword>
<dbReference type="InterPro" id="IPR003661">
    <property type="entry name" value="HisK_dim/P_dom"/>
</dbReference>
<evidence type="ECO:0000256" key="1">
    <source>
        <dbReference type="ARBA" id="ARBA00000085"/>
    </source>
</evidence>
<dbReference type="SUPFAM" id="SSF55781">
    <property type="entry name" value="GAF domain-like"/>
    <property type="match status" value="5"/>
</dbReference>
<dbReference type="PROSITE" id="PS50112">
    <property type="entry name" value="PAS"/>
    <property type="match status" value="1"/>
</dbReference>
<dbReference type="GO" id="GO:0005886">
    <property type="term" value="C:plasma membrane"/>
    <property type="evidence" value="ECO:0007669"/>
    <property type="project" value="UniProtKB-SubCell"/>
</dbReference>
<keyword evidence="15" id="KW-0614">Plasmid</keyword>
<dbReference type="SMART" id="SM00091">
    <property type="entry name" value="PAS"/>
    <property type="match status" value="1"/>
</dbReference>
<dbReference type="CDD" id="cd16922">
    <property type="entry name" value="HATPase_EvgS-ArcB-TorS-like"/>
    <property type="match status" value="1"/>
</dbReference>
<dbReference type="SMART" id="SM00065">
    <property type="entry name" value="GAF"/>
    <property type="match status" value="5"/>
</dbReference>
<proteinExistence type="predicted"/>
<gene>
    <name evidence="15" type="ORF">J421_5981</name>
</gene>
<keyword evidence="5" id="KW-0597">Phosphoprotein</keyword>
<evidence type="ECO:0000256" key="5">
    <source>
        <dbReference type="ARBA" id="ARBA00022553"/>
    </source>
</evidence>
<dbReference type="GO" id="GO:0005524">
    <property type="term" value="F:ATP binding"/>
    <property type="evidence" value="ECO:0007669"/>
    <property type="project" value="UniProtKB-KW"/>
</dbReference>
<feature type="domain" description="Histidine kinase" evidence="13">
    <location>
        <begin position="1042"/>
        <end position="1260"/>
    </location>
</feature>
<dbReference type="Proteomes" id="UP000019151">
    <property type="component" value="Plasmid 2"/>
</dbReference>
<dbReference type="Gene3D" id="3.30.450.40">
    <property type="match status" value="5"/>
</dbReference>
<comment type="subcellular location">
    <subcellularLocation>
        <location evidence="2">Cell membrane</location>
    </subcellularLocation>
</comment>
<dbReference type="CDD" id="cd00130">
    <property type="entry name" value="PAS"/>
    <property type="match status" value="1"/>
</dbReference>
<dbReference type="PANTHER" id="PTHR43047">
    <property type="entry name" value="TWO-COMPONENT HISTIDINE PROTEIN KINASE"/>
    <property type="match status" value="1"/>
</dbReference>
<dbReference type="KEGG" id="gba:J421_5981"/>
<protein>
    <recommendedName>
        <fullName evidence="3">histidine kinase</fullName>
        <ecNumber evidence="3">2.7.13.3</ecNumber>
    </recommendedName>
</protein>
<dbReference type="InterPro" id="IPR013656">
    <property type="entry name" value="PAS_4"/>
</dbReference>
<dbReference type="NCBIfam" id="TIGR00229">
    <property type="entry name" value="sensory_box"/>
    <property type="match status" value="1"/>
</dbReference>
<dbReference type="Gene3D" id="1.10.287.130">
    <property type="match status" value="1"/>
</dbReference>
<evidence type="ECO:0000259" key="13">
    <source>
        <dbReference type="PROSITE" id="PS50109"/>
    </source>
</evidence>
<dbReference type="PANTHER" id="PTHR43047:SF63">
    <property type="entry name" value="HISTIDINE KINASE"/>
    <property type="match status" value="1"/>
</dbReference>
<evidence type="ECO:0000313" key="16">
    <source>
        <dbReference type="Proteomes" id="UP000019151"/>
    </source>
</evidence>
<evidence type="ECO:0000256" key="7">
    <source>
        <dbReference type="ARBA" id="ARBA00022741"/>
    </source>
</evidence>
<dbReference type="SMART" id="SM00388">
    <property type="entry name" value="HisKA"/>
    <property type="match status" value="1"/>
</dbReference>
<dbReference type="PATRIC" id="fig|861299.3.peg.6034"/>
<dbReference type="GO" id="GO:0009927">
    <property type="term" value="F:histidine phosphotransfer kinase activity"/>
    <property type="evidence" value="ECO:0007669"/>
    <property type="project" value="TreeGrafter"/>
</dbReference>
<dbReference type="AlphaFoldDB" id="W0RS35"/>
<feature type="domain" description="PAS" evidence="14">
    <location>
        <begin position="188"/>
        <end position="233"/>
    </location>
</feature>
<keyword evidence="10" id="KW-0902">Two-component regulatory system</keyword>
<dbReference type="InterPro" id="IPR003018">
    <property type="entry name" value="GAF"/>
</dbReference>
<reference evidence="15 16" key="1">
    <citation type="journal article" date="2014" name="Genome Announc.">
        <title>Genome Sequence and Methylome of Soil Bacterium Gemmatirosa kalamazoonensis KBS708T, a Member of the Rarely Cultivated Gemmatimonadetes Phylum.</title>
        <authorList>
            <person name="Debruyn J.M."/>
            <person name="Radosevich M."/>
            <person name="Wommack K.E."/>
            <person name="Polson S.W."/>
            <person name="Hauser L.J."/>
            <person name="Fawaz M.N."/>
            <person name="Korlach J."/>
            <person name="Tsai Y.C."/>
        </authorList>
    </citation>
    <scope>NUCLEOTIDE SEQUENCE [LARGE SCALE GENOMIC DNA]</scope>
    <source>
        <strain evidence="15 16">KBS708</strain>
        <plasmid evidence="16">Plasmid 2</plasmid>
    </source>
</reference>
<dbReference type="InterPro" id="IPR029016">
    <property type="entry name" value="GAF-like_dom_sf"/>
</dbReference>
<keyword evidence="11" id="KW-0472">Membrane</keyword>
<sequence length="1260" mass="134185">MPPPSHPVPFTRRSFDSPHSASGDGVTRLARTPAARTKALQRLSAALARPLARDAVADVVVSQLVPALGAHTGAVVELSPDGQASFPDAVPLPARDVVRTREPVYVESLAGWTARYAQAPGVLPSGVTDGAWCVLPLRVDEVVLGALTITFPAPRAFTSEERAFMQAFADQCAQALDRARLSEAERRARALSEMVLASIEDGFLAVDRAYRFTYLNARAESMLGKPASMLIGRAASDVYPALAETRFSRAIWAAIRDGRSSTVEEYAASVGAWVEARIAPIDDGATIVFRDVTERRRAEAADRLLGTASAAIARSLDVDETAAAVARAALPTLADWAMVDLLADDDTLRRVAAVHVEPDRMEAAREVVRWPSEPTWAYGAPAVVRSGEPQVATEIPTPLAAALARVPERRAALEALGLRSYLCVPLRARGRTLGALTLVRGDGAPGYTHADLPLAGELAARAALALDNAQLHTAERAARAAAERAAERTRQLQALTAALGSALTNDAVAHVVLHHGIPAFGADAGVVTRLHADGVTLSLLAQAGFPDDTVAHWRRYTVTSGSPGGRVVTTGEPVLLEDLEAVRRAFPAFVPVMEAGRYEAIVALPLRVDARTLGMIAFAWRAPHVVSDDERAQLVAFAAQCAQAKERARLFESSGEARAAAVAEAARVRELQTLTAALTGAVRPEDVAAVALERARPAFGAAGGLFNLLSDDDREFVQLGAAGLSSEFMRPWRRYPIDRGTAGSEVVRTGAPVFVRSMDEARERFPVLVPAMAHHGFPAFAALPLHAGRRLLGLVVFNFTEPRPFTEAEREHMRAFAGQCALALARANLYEAERHEREKAERLSRRLRVLADAGRTLAAPLDVRGTLAAIAKLAVPTFADGCAVDLLYAAGAFERAVNVHVDPAKAALIAASARANLDVRQRVEPETFQRLLDGHGVLVPDLTPERLAAHVPNEAQRAAISGVGIRSYMLAPLVVANTTLGALSFMITESDRQYDADDLALAEELARRSAVALENARLYEAERVARAEAEAANRAKMDFLATMSHELRTPLNAIGGHAQLLELGIHGPLTDAQSEALARIQASQSHLLGLINDVLNFAKLDAGKVEFHPVAVSLHDAVCAVAALVEPQFDAKGIRHAHAGCDATLVVRADADKLRQILLNLLSNAAKYTPAHGEVVIRCARDGEGALVEVRDTGIGIPSEKIEHIFEPFVQLGRSLSTNLEGTGLGLAISRDLARGMGGDLTVVSAPGVGSTFTLALPLA</sequence>
<dbReference type="InterPro" id="IPR005467">
    <property type="entry name" value="His_kinase_dom"/>
</dbReference>
<dbReference type="Pfam" id="PF01590">
    <property type="entry name" value="GAF"/>
    <property type="match status" value="3"/>
</dbReference>
<keyword evidence="6" id="KW-0808">Transferase</keyword>
<evidence type="ECO:0000256" key="11">
    <source>
        <dbReference type="ARBA" id="ARBA00023136"/>
    </source>
</evidence>
<dbReference type="EMBL" id="CP007130">
    <property type="protein sequence ID" value="AHG93516.1"/>
    <property type="molecule type" value="Genomic_DNA"/>
</dbReference>
<dbReference type="Pfam" id="PF08448">
    <property type="entry name" value="PAS_4"/>
    <property type="match status" value="1"/>
</dbReference>
<dbReference type="EC" id="2.7.13.3" evidence="3"/>
<comment type="catalytic activity">
    <reaction evidence="1">
        <text>ATP + protein L-histidine = ADP + protein N-phospho-L-histidine.</text>
        <dbReference type="EC" id="2.7.13.3"/>
    </reaction>
</comment>
<dbReference type="SMART" id="SM00387">
    <property type="entry name" value="HATPase_c"/>
    <property type="match status" value="1"/>
</dbReference>
<dbReference type="InterPro" id="IPR003594">
    <property type="entry name" value="HATPase_dom"/>
</dbReference>
<dbReference type="eggNOG" id="COG2205">
    <property type="taxonomic scope" value="Bacteria"/>
</dbReference>
<evidence type="ECO:0000313" key="15">
    <source>
        <dbReference type="EMBL" id="AHG93516.1"/>
    </source>
</evidence>
<evidence type="ECO:0000256" key="2">
    <source>
        <dbReference type="ARBA" id="ARBA00004236"/>
    </source>
</evidence>
<keyword evidence="7" id="KW-0547">Nucleotide-binding</keyword>
<dbReference type="InterPro" id="IPR000014">
    <property type="entry name" value="PAS"/>
</dbReference>
<evidence type="ECO:0000256" key="12">
    <source>
        <dbReference type="SAM" id="MobiDB-lite"/>
    </source>
</evidence>
<keyword evidence="8" id="KW-0418">Kinase</keyword>
<evidence type="ECO:0000256" key="8">
    <source>
        <dbReference type="ARBA" id="ARBA00022777"/>
    </source>
</evidence>
<dbReference type="InterPro" id="IPR036890">
    <property type="entry name" value="HATPase_C_sf"/>
</dbReference>
<dbReference type="PRINTS" id="PR00344">
    <property type="entry name" value="BCTRLSENSOR"/>
</dbReference>
<dbReference type="SUPFAM" id="SSF47384">
    <property type="entry name" value="Homodimeric domain of signal transducing histidine kinase"/>
    <property type="match status" value="1"/>
</dbReference>
<dbReference type="SUPFAM" id="SSF55785">
    <property type="entry name" value="PYP-like sensor domain (PAS domain)"/>
    <property type="match status" value="1"/>
</dbReference>
<keyword evidence="9" id="KW-0067">ATP-binding</keyword>
<dbReference type="InParanoid" id="W0RS35"/>
<dbReference type="InterPro" id="IPR036097">
    <property type="entry name" value="HisK_dim/P_sf"/>
</dbReference>
<dbReference type="FunFam" id="3.30.565.10:FF:000023">
    <property type="entry name" value="PAS domain-containing sensor histidine kinase"/>
    <property type="match status" value="1"/>
</dbReference>
<feature type="region of interest" description="Disordered" evidence="12">
    <location>
        <begin position="1"/>
        <end position="29"/>
    </location>
</feature>
<dbReference type="CDD" id="cd00082">
    <property type="entry name" value="HisKA"/>
    <property type="match status" value="1"/>
</dbReference>
<accession>W0RS35</accession>
<keyword evidence="16" id="KW-1185">Reference proteome</keyword>
<evidence type="ECO:0000256" key="10">
    <source>
        <dbReference type="ARBA" id="ARBA00023012"/>
    </source>
</evidence>
<evidence type="ECO:0000256" key="6">
    <source>
        <dbReference type="ARBA" id="ARBA00022679"/>
    </source>
</evidence>
<evidence type="ECO:0000256" key="9">
    <source>
        <dbReference type="ARBA" id="ARBA00022840"/>
    </source>
</evidence>
<organism evidence="15 16">
    <name type="scientific">Gemmatirosa kalamazoonensis</name>
    <dbReference type="NCBI Taxonomy" id="861299"/>
    <lineage>
        <taxon>Bacteria</taxon>
        <taxon>Pseudomonadati</taxon>
        <taxon>Gemmatimonadota</taxon>
        <taxon>Gemmatimonadia</taxon>
        <taxon>Gemmatimonadales</taxon>
        <taxon>Gemmatimonadaceae</taxon>
        <taxon>Gemmatirosa</taxon>
    </lineage>
</organism>
<dbReference type="InterPro" id="IPR035965">
    <property type="entry name" value="PAS-like_dom_sf"/>
</dbReference>
<geneLocation type="plasmid" evidence="15 16">
    <name>2</name>
</geneLocation>
<dbReference type="InterPro" id="IPR004358">
    <property type="entry name" value="Sig_transdc_His_kin-like_C"/>
</dbReference>
<dbReference type="Gene3D" id="3.30.450.20">
    <property type="entry name" value="PAS domain"/>
    <property type="match status" value="1"/>
</dbReference>
<dbReference type="HOGENOM" id="CLU_264902_0_0_0"/>
<dbReference type="PROSITE" id="PS50109">
    <property type="entry name" value="HIS_KIN"/>
    <property type="match status" value="1"/>
</dbReference>
<evidence type="ECO:0000256" key="4">
    <source>
        <dbReference type="ARBA" id="ARBA00022475"/>
    </source>
</evidence>
<dbReference type="Gene3D" id="3.30.565.10">
    <property type="entry name" value="Histidine kinase-like ATPase, C-terminal domain"/>
    <property type="match status" value="1"/>
</dbReference>
<dbReference type="SUPFAM" id="SSF55874">
    <property type="entry name" value="ATPase domain of HSP90 chaperone/DNA topoisomerase II/histidine kinase"/>
    <property type="match status" value="1"/>
</dbReference>
<dbReference type="Pfam" id="PF02518">
    <property type="entry name" value="HATPase_c"/>
    <property type="match status" value="1"/>
</dbReference>
<dbReference type="Pfam" id="PF00512">
    <property type="entry name" value="HisKA"/>
    <property type="match status" value="1"/>
</dbReference>
<evidence type="ECO:0000259" key="14">
    <source>
        <dbReference type="PROSITE" id="PS50112"/>
    </source>
</evidence>
<name>W0RS35_9BACT</name>
<dbReference type="Pfam" id="PF13185">
    <property type="entry name" value="GAF_2"/>
    <property type="match status" value="2"/>
</dbReference>
<evidence type="ECO:0000256" key="3">
    <source>
        <dbReference type="ARBA" id="ARBA00012438"/>
    </source>
</evidence>
<dbReference type="GO" id="GO:0000155">
    <property type="term" value="F:phosphorelay sensor kinase activity"/>
    <property type="evidence" value="ECO:0007669"/>
    <property type="project" value="InterPro"/>
</dbReference>